<organism evidence="3 4">
    <name type="scientific">Methylobacterium oryzihabitans</name>
    <dbReference type="NCBI Taxonomy" id="2499852"/>
    <lineage>
        <taxon>Bacteria</taxon>
        <taxon>Pseudomonadati</taxon>
        <taxon>Pseudomonadota</taxon>
        <taxon>Alphaproteobacteria</taxon>
        <taxon>Hyphomicrobiales</taxon>
        <taxon>Methylobacteriaceae</taxon>
        <taxon>Methylobacterium</taxon>
    </lineage>
</organism>
<proteinExistence type="predicted"/>
<evidence type="ECO:0000256" key="1">
    <source>
        <dbReference type="SAM" id="MobiDB-lite"/>
    </source>
</evidence>
<evidence type="ECO:0000256" key="2">
    <source>
        <dbReference type="SAM" id="Phobius"/>
    </source>
</evidence>
<dbReference type="EMBL" id="SACP01000007">
    <property type="protein sequence ID" value="RVU19138.1"/>
    <property type="molecule type" value="Genomic_DNA"/>
</dbReference>
<dbReference type="AlphaFoldDB" id="A0A437PAK4"/>
<feature type="transmembrane region" description="Helical" evidence="2">
    <location>
        <begin position="46"/>
        <end position="66"/>
    </location>
</feature>
<keyword evidence="2" id="KW-0812">Transmembrane</keyword>
<accession>A0A437PAK4</accession>
<evidence type="ECO:0000313" key="3">
    <source>
        <dbReference type="EMBL" id="RVU19138.1"/>
    </source>
</evidence>
<dbReference type="Proteomes" id="UP000286997">
    <property type="component" value="Unassembled WGS sequence"/>
</dbReference>
<keyword evidence="2" id="KW-0472">Membrane</keyword>
<keyword evidence="4" id="KW-1185">Reference proteome</keyword>
<comment type="caution">
    <text evidence="3">The sequence shown here is derived from an EMBL/GenBank/DDBJ whole genome shotgun (WGS) entry which is preliminary data.</text>
</comment>
<sequence length="67" mass="6950">MQDPRFRGQDAKEITMAGNDPRPIQGHPHGVPQGRSVETVDQVSSVVILGFAVAGAAVAAALSTILI</sequence>
<feature type="compositionally biased region" description="Basic and acidic residues" evidence="1">
    <location>
        <begin position="1"/>
        <end position="13"/>
    </location>
</feature>
<feature type="region of interest" description="Disordered" evidence="1">
    <location>
        <begin position="1"/>
        <end position="34"/>
    </location>
</feature>
<evidence type="ECO:0000313" key="4">
    <source>
        <dbReference type="Proteomes" id="UP000286997"/>
    </source>
</evidence>
<protein>
    <submittedName>
        <fullName evidence="3">Uncharacterized protein</fullName>
    </submittedName>
</protein>
<name>A0A437PAK4_9HYPH</name>
<gene>
    <name evidence="3" type="ORF">EOE48_09630</name>
</gene>
<dbReference type="RefSeq" id="WP_127728575.1">
    <property type="nucleotide sequence ID" value="NZ_SACP01000007.1"/>
</dbReference>
<reference evidence="3 4" key="1">
    <citation type="submission" date="2019-01" db="EMBL/GenBank/DDBJ databases">
        <authorList>
            <person name="Chen W.-M."/>
        </authorList>
    </citation>
    <scope>NUCLEOTIDE SEQUENCE [LARGE SCALE GENOMIC DNA]</scope>
    <source>
        <strain evidence="3 4">TER-1</strain>
    </source>
</reference>
<keyword evidence="2" id="KW-1133">Transmembrane helix</keyword>